<organism evidence="1 2">
    <name type="scientific">Brevundimonas diminuta 3F5N</name>
    <dbReference type="NCBI Taxonomy" id="1255603"/>
    <lineage>
        <taxon>Bacteria</taxon>
        <taxon>Pseudomonadati</taxon>
        <taxon>Pseudomonadota</taxon>
        <taxon>Alphaproteobacteria</taxon>
        <taxon>Caulobacterales</taxon>
        <taxon>Caulobacteraceae</taxon>
        <taxon>Brevundimonas</taxon>
    </lineage>
</organism>
<protein>
    <submittedName>
        <fullName evidence="1">Uncharacterized protein</fullName>
    </submittedName>
</protein>
<dbReference type="Proteomes" id="UP000195766">
    <property type="component" value="Unassembled WGS sequence"/>
</dbReference>
<accession>A0A1R4FFZ9</accession>
<dbReference type="EMBL" id="FUIE01000022">
    <property type="protein sequence ID" value="SJM54751.1"/>
    <property type="molecule type" value="Genomic_DNA"/>
</dbReference>
<evidence type="ECO:0000313" key="2">
    <source>
        <dbReference type="Proteomes" id="UP000195766"/>
    </source>
</evidence>
<name>A0A1R4FFZ9_BREDI</name>
<proteinExistence type="predicted"/>
<dbReference type="AlphaFoldDB" id="A0A1R4FFZ9"/>
<sequence>MPELIAVKAIVADLANPEPRILMDHKLSHREERKWRWAASHIVGQEHFPWEDAYA</sequence>
<reference evidence="1 2" key="1">
    <citation type="submission" date="2017-02" db="EMBL/GenBank/DDBJ databases">
        <authorList>
            <person name="Peterson S.W."/>
        </authorList>
    </citation>
    <scope>NUCLEOTIDE SEQUENCE [LARGE SCALE GENOMIC DNA]</scope>
    <source>
        <strain evidence="1 2">3F5N</strain>
    </source>
</reference>
<gene>
    <name evidence="1" type="ORF">FM111_04515</name>
</gene>
<evidence type="ECO:0000313" key="1">
    <source>
        <dbReference type="EMBL" id="SJM54751.1"/>
    </source>
</evidence>